<dbReference type="RefSeq" id="XP_004337171.1">
    <property type="nucleotide sequence ID" value="XM_004337123.1"/>
</dbReference>
<dbReference type="InterPro" id="IPR036249">
    <property type="entry name" value="Thioredoxin-like_sf"/>
</dbReference>
<dbReference type="SFLD" id="SFLDG00363">
    <property type="entry name" value="AMPS_(cytGST):_Alpha-__Mu-__Pi"/>
    <property type="match status" value="1"/>
</dbReference>
<evidence type="ECO:0000259" key="2">
    <source>
        <dbReference type="PROSITE" id="PS50405"/>
    </source>
</evidence>
<dbReference type="Gene3D" id="3.40.30.10">
    <property type="entry name" value="Glutaredoxin"/>
    <property type="match status" value="1"/>
</dbReference>
<dbReference type="SFLD" id="SFLDG01205">
    <property type="entry name" value="AMPS.1"/>
    <property type="match status" value="1"/>
</dbReference>
<dbReference type="GeneID" id="14915741"/>
<dbReference type="SUPFAM" id="SSF52833">
    <property type="entry name" value="Thioredoxin-like"/>
    <property type="match status" value="1"/>
</dbReference>
<dbReference type="PROSITE" id="PS50404">
    <property type="entry name" value="GST_NTER"/>
    <property type="match status" value="1"/>
</dbReference>
<protein>
    <submittedName>
        <fullName evidence="3">Glutathione transferase subfamily protein</fullName>
    </submittedName>
</protein>
<dbReference type="InterPro" id="IPR010987">
    <property type="entry name" value="Glutathione-S-Trfase_C-like"/>
</dbReference>
<dbReference type="OrthoDB" id="414243at2759"/>
<dbReference type="VEuPathDB" id="AmoebaDB:ACA1_217200"/>
<dbReference type="SFLD" id="SFLDS00019">
    <property type="entry name" value="Glutathione_Transferase_(cytos"/>
    <property type="match status" value="1"/>
</dbReference>
<dbReference type="InterPro" id="IPR040079">
    <property type="entry name" value="Glutathione_S-Trfase"/>
</dbReference>
<dbReference type="PANTHER" id="PTHR11571">
    <property type="entry name" value="GLUTATHIONE S-TRANSFERASE"/>
    <property type="match status" value="1"/>
</dbReference>
<accession>L8GR87</accession>
<sequence>MNTTSPVTKPTLTYFNVIGRAEVARLMLEDAGADYHFVPVANWPDWSDDKARLTAAGKLAFGQVPLYEEPDGLTLVQSGAIARHLARKLGFNGADAHEEALIDQANEGVVDTITAMAEPIFRTPAALQTEAKQKLVRETLPAHLAMFEKLLEKNGNKGAFLVGAKLSYADLNLWVALELVFARVEGSRDALLGAFPAVKKLIESVSGRERIKAYIARDVYTTKTGQP</sequence>
<dbReference type="AlphaFoldDB" id="L8GR87"/>
<dbReference type="GO" id="GO:0006749">
    <property type="term" value="P:glutathione metabolic process"/>
    <property type="evidence" value="ECO:0007669"/>
    <property type="project" value="TreeGrafter"/>
</dbReference>
<dbReference type="CDD" id="cd03039">
    <property type="entry name" value="GST_N_Sigma_like"/>
    <property type="match status" value="1"/>
</dbReference>
<dbReference type="InterPro" id="IPR004045">
    <property type="entry name" value="Glutathione_S-Trfase_N"/>
</dbReference>
<dbReference type="InterPro" id="IPR036282">
    <property type="entry name" value="Glutathione-S-Trfase_C_sf"/>
</dbReference>
<dbReference type="Proteomes" id="UP000011083">
    <property type="component" value="Unassembled WGS sequence"/>
</dbReference>
<dbReference type="Pfam" id="PF14497">
    <property type="entry name" value="GST_C_3"/>
    <property type="match status" value="1"/>
</dbReference>
<feature type="domain" description="GST N-terminal" evidence="1">
    <location>
        <begin position="8"/>
        <end position="93"/>
    </location>
</feature>
<evidence type="ECO:0000259" key="1">
    <source>
        <dbReference type="PROSITE" id="PS50404"/>
    </source>
</evidence>
<keyword evidence="4" id="KW-1185">Reference proteome</keyword>
<proteinExistence type="predicted"/>
<evidence type="ECO:0000313" key="4">
    <source>
        <dbReference type="Proteomes" id="UP000011083"/>
    </source>
</evidence>
<dbReference type="PANTHER" id="PTHR11571:SF150">
    <property type="entry name" value="GLUTATHIONE S-TRANSFERASE"/>
    <property type="match status" value="1"/>
</dbReference>
<dbReference type="Gene3D" id="1.20.1050.10">
    <property type="match status" value="1"/>
</dbReference>
<dbReference type="InterPro" id="IPR004046">
    <property type="entry name" value="GST_C"/>
</dbReference>
<name>L8GR87_ACACF</name>
<feature type="domain" description="GST C-terminal" evidence="2">
    <location>
        <begin position="95"/>
        <end position="227"/>
    </location>
</feature>
<reference evidence="3 4" key="1">
    <citation type="journal article" date="2013" name="Genome Biol.">
        <title>Genome of Acanthamoeba castellanii highlights extensive lateral gene transfer and early evolution of tyrosine kinase signaling.</title>
        <authorList>
            <person name="Clarke M."/>
            <person name="Lohan A.J."/>
            <person name="Liu B."/>
            <person name="Lagkouvardos I."/>
            <person name="Roy S."/>
            <person name="Zafar N."/>
            <person name="Bertelli C."/>
            <person name="Schilde C."/>
            <person name="Kianianmomeni A."/>
            <person name="Burglin T.R."/>
            <person name="Frech C."/>
            <person name="Turcotte B."/>
            <person name="Kopec K.O."/>
            <person name="Synnott J.M."/>
            <person name="Choo C."/>
            <person name="Paponov I."/>
            <person name="Finkler A."/>
            <person name="Soon Heng Tan C."/>
            <person name="Hutchins A.P."/>
            <person name="Weinmeier T."/>
            <person name="Rattei T."/>
            <person name="Chu J.S."/>
            <person name="Gimenez G."/>
            <person name="Irimia M."/>
            <person name="Rigden D.J."/>
            <person name="Fitzpatrick D.A."/>
            <person name="Lorenzo-Morales J."/>
            <person name="Bateman A."/>
            <person name="Chiu C.H."/>
            <person name="Tang P."/>
            <person name="Hegemann P."/>
            <person name="Fromm H."/>
            <person name="Raoult D."/>
            <person name="Greub G."/>
            <person name="Miranda-Saavedra D."/>
            <person name="Chen N."/>
            <person name="Nash P."/>
            <person name="Ginger M.L."/>
            <person name="Horn M."/>
            <person name="Schaap P."/>
            <person name="Caler L."/>
            <person name="Loftus B."/>
        </authorList>
    </citation>
    <scope>NUCLEOTIDE SEQUENCE [LARGE SCALE GENOMIC DNA]</scope>
    <source>
        <strain evidence="3 4">Neff</strain>
    </source>
</reference>
<dbReference type="EMBL" id="KB008036">
    <property type="protein sequence ID" value="ELR15158.1"/>
    <property type="molecule type" value="Genomic_DNA"/>
</dbReference>
<organism evidence="3 4">
    <name type="scientific">Acanthamoeba castellanii (strain ATCC 30010 / Neff)</name>
    <dbReference type="NCBI Taxonomy" id="1257118"/>
    <lineage>
        <taxon>Eukaryota</taxon>
        <taxon>Amoebozoa</taxon>
        <taxon>Discosea</taxon>
        <taxon>Longamoebia</taxon>
        <taxon>Centramoebida</taxon>
        <taxon>Acanthamoebidae</taxon>
        <taxon>Acanthamoeba</taxon>
    </lineage>
</organism>
<gene>
    <name evidence="3" type="ORF">ACA1_217200</name>
</gene>
<dbReference type="SUPFAM" id="SSF47616">
    <property type="entry name" value="GST C-terminal domain-like"/>
    <property type="match status" value="1"/>
</dbReference>
<keyword evidence="3" id="KW-0808">Transferase</keyword>
<dbReference type="OMA" id="SDIYIDW"/>
<evidence type="ECO:0000313" key="3">
    <source>
        <dbReference type="EMBL" id="ELR15158.1"/>
    </source>
</evidence>
<dbReference type="InterPro" id="IPR050213">
    <property type="entry name" value="GST_superfamily"/>
</dbReference>
<dbReference type="PROSITE" id="PS50405">
    <property type="entry name" value="GST_CTER"/>
    <property type="match status" value="1"/>
</dbReference>
<dbReference type="Pfam" id="PF02798">
    <property type="entry name" value="GST_N"/>
    <property type="match status" value="1"/>
</dbReference>
<dbReference type="STRING" id="1257118.L8GR87"/>
<dbReference type="GO" id="GO:0004364">
    <property type="term" value="F:glutathione transferase activity"/>
    <property type="evidence" value="ECO:0007669"/>
    <property type="project" value="TreeGrafter"/>
</dbReference>
<dbReference type="KEGG" id="acan:ACA1_217200"/>